<dbReference type="PANTHER" id="PTHR42692">
    <property type="entry name" value="NUCLEOTIDE PYROPHOSPHOHYDROLASE"/>
    <property type="match status" value="1"/>
</dbReference>
<dbReference type="Pfam" id="PF03819">
    <property type="entry name" value="MazG"/>
    <property type="match status" value="1"/>
</dbReference>
<dbReference type="PANTHER" id="PTHR42692:SF1">
    <property type="entry name" value="NUCLEOTIDE PYROPHOSPHOHYDROLASE"/>
    <property type="match status" value="1"/>
</dbReference>
<gene>
    <name evidence="2" type="primary">MazG</name>
    <name evidence="2" type="ordered locus">PTH_2554</name>
</gene>
<dbReference type="eggNOG" id="COG1694">
    <property type="taxonomic scope" value="Bacteria"/>
</dbReference>
<organism evidence="2 3">
    <name type="scientific">Pelotomaculum thermopropionicum (strain DSM 13744 / JCM 10971 / SI)</name>
    <dbReference type="NCBI Taxonomy" id="370438"/>
    <lineage>
        <taxon>Bacteria</taxon>
        <taxon>Bacillati</taxon>
        <taxon>Bacillota</taxon>
        <taxon>Clostridia</taxon>
        <taxon>Eubacteriales</taxon>
        <taxon>Desulfotomaculaceae</taxon>
        <taxon>Pelotomaculum</taxon>
    </lineage>
</organism>
<evidence type="ECO:0000313" key="2">
    <source>
        <dbReference type="EMBL" id="BAF60735.1"/>
    </source>
</evidence>
<keyword evidence="3" id="KW-1185">Reference proteome</keyword>
<protein>
    <submittedName>
        <fullName evidence="2">Predicted pyrophosphatase</fullName>
    </submittedName>
</protein>
<dbReference type="HOGENOM" id="CLU_142229_1_0_9"/>
<evidence type="ECO:0000313" key="3">
    <source>
        <dbReference type="Proteomes" id="UP000006556"/>
    </source>
</evidence>
<dbReference type="InterPro" id="IPR004518">
    <property type="entry name" value="MazG-like_dom"/>
</dbReference>
<accession>A5CZ60</accession>
<feature type="domain" description="NTP pyrophosphohydrolase MazG-like" evidence="1">
    <location>
        <begin position="52"/>
        <end position="130"/>
    </location>
</feature>
<dbReference type="STRING" id="370438.PTH_2554"/>
<evidence type="ECO:0000259" key="1">
    <source>
        <dbReference type="Pfam" id="PF03819"/>
    </source>
</evidence>
<reference evidence="3" key="1">
    <citation type="journal article" date="2008" name="Genome Res.">
        <title>The genome of Pelotomaculum thermopropionicum reveals niche-associated evolution in anaerobic microbiota.</title>
        <authorList>
            <person name="Kosaka T."/>
            <person name="Kato S."/>
            <person name="Shimoyama T."/>
            <person name="Ishii S."/>
            <person name="Abe T."/>
            <person name="Watanabe K."/>
        </authorList>
    </citation>
    <scope>NUCLEOTIDE SEQUENCE [LARGE SCALE GENOMIC DNA]</scope>
    <source>
        <strain evidence="3">DSM 13744 / JCM 10971 / SI</strain>
    </source>
</reference>
<proteinExistence type="predicted"/>
<dbReference type="AlphaFoldDB" id="A5CZ60"/>
<dbReference type="InterPro" id="IPR012359">
    <property type="entry name" value="MazG-related_YpjD"/>
</dbReference>
<dbReference type="SUPFAM" id="SSF101386">
    <property type="entry name" value="all-alpha NTP pyrophosphatases"/>
    <property type="match status" value="1"/>
</dbReference>
<name>A5CZ60_PELTS</name>
<dbReference type="Gene3D" id="1.10.287.1080">
    <property type="entry name" value="MazG-like"/>
    <property type="match status" value="1"/>
</dbReference>
<dbReference type="InterPro" id="IPR047046">
    <property type="entry name" value="YpjD/YvdC"/>
</dbReference>
<dbReference type="KEGG" id="pth:PTH_2554"/>
<dbReference type="Proteomes" id="UP000006556">
    <property type="component" value="Chromosome"/>
</dbReference>
<dbReference type="CDD" id="cd11531">
    <property type="entry name" value="NTP-PPase_BsYpjD"/>
    <property type="match status" value="1"/>
</dbReference>
<sequence>MKFRPGLRSKEKKGKIYSSGVKGNEEKKVMEIKEMQKEVDEWIGQFEEGYWSPLSMMARLTEEVGELAREINHQFGEKPKKPDEPMGDLALELADILFILICYANSLNIDLEDAFKRVMAKYRYRDSDRWTRKENGPPKQA</sequence>
<dbReference type="EMBL" id="AP009389">
    <property type="protein sequence ID" value="BAF60735.1"/>
    <property type="molecule type" value="Genomic_DNA"/>
</dbReference>